<dbReference type="EMBL" id="JAUCBP010000006">
    <property type="protein sequence ID" value="MDM7859864.1"/>
    <property type="molecule type" value="Genomic_DNA"/>
</dbReference>
<evidence type="ECO:0000259" key="8">
    <source>
        <dbReference type="Pfam" id="PF00425"/>
    </source>
</evidence>
<comment type="caution">
    <text evidence="10">The sequence shown here is derived from an EMBL/GenBank/DDBJ whole genome shotgun (WGS) entry which is preliminary data.</text>
</comment>
<keyword evidence="5 7" id="KW-0456">Lyase</keyword>
<evidence type="ECO:0000313" key="10">
    <source>
        <dbReference type="EMBL" id="MDM7859864.1"/>
    </source>
</evidence>
<dbReference type="Pfam" id="PF00425">
    <property type="entry name" value="Chorismate_bind"/>
    <property type="match status" value="1"/>
</dbReference>
<name>A0ABT7SV37_9ALTE</name>
<dbReference type="InterPro" id="IPR005801">
    <property type="entry name" value="ADC_synthase"/>
</dbReference>
<dbReference type="InterPro" id="IPR015890">
    <property type="entry name" value="Chorismate_C"/>
</dbReference>
<evidence type="ECO:0000313" key="11">
    <source>
        <dbReference type="Proteomes" id="UP001234343"/>
    </source>
</evidence>
<keyword evidence="4" id="KW-0460">Magnesium</keyword>
<keyword evidence="11" id="KW-1185">Reference proteome</keyword>
<reference evidence="10 11" key="1">
    <citation type="submission" date="2023-06" db="EMBL/GenBank/DDBJ databases">
        <title>Alteromonas sp. ASW11-36 isolated from intertidal sand.</title>
        <authorList>
            <person name="Li Y."/>
        </authorList>
    </citation>
    <scope>NUCLEOTIDE SEQUENCE [LARGE SCALE GENOMIC DNA]</scope>
    <source>
        <strain evidence="10 11">ASW11-36</strain>
    </source>
</reference>
<evidence type="ECO:0000259" key="9">
    <source>
        <dbReference type="Pfam" id="PF04715"/>
    </source>
</evidence>
<gene>
    <name evidence="10" type="ORF">QTP81_04520</name>
</gene>
<dbReference type="EC" id="4.1.3.27" evidence="7"/>
<dbReference type="Pfam" id="PF04715">
    <property type="entry name" value="Anth_synt_I_N"/>
    <property type="match status" value="1"/>
</dbReference>
<feature type="domain" description="Chorismate-utilising enzyme C-terminal" evidence="8">
    <location>
        <begin position="254"/>
        <end position="513"/>
    </location>
</feature>
<dbReference type="PIRSF" id="PIRSF001373">
    <property type="entry name" value="TrpE"/>
    <property type="match status" value="1"/>
</dbReference>
<evidence type="ECO:0000256" key="2">
    <source>
        <dbReference type="ARBA" id="ARBA00009562"/>
    </source>
</evidence>
<dbReference type="NCBIfam" id="NF010079">
    <property type="entry name" value="PRK13564.1"/>
    <property type="match status" value="1"/>
</dbReference>
<proteinExistence type="inferred from homology"/>
<feature type="domain" description="Anthranilate synthase component I N-terminal" evidence="9">
    <location>
        <begin position="29"/>
        <end position="198"/>
    </location>
</feature>
<keyword evidence="3" id="KW-0479">Metal-binding</keyword>
<protein>
    <recommendedName>
        <fullName evidence="7">Anthranilate synthase component 1</fullName>
        <ecNumber evidence="7">4.1.3.27</ecNumber>
    </recommendedName>
</protein>
<dbReference type="Proteomes" id="UP001234343">
    <property type="component" value="Unassembled WGS sequence"/>
</dbReference>
<dbReference type="Gene3D" id="3.60.120.10">
    <property type="entry name" value="Anthranilate synthase"/>
    <property type="match status" value="1"/>
</dbReference>
<dbReference type="SUPFAM" id="SSF56322">
    <property type="entry name" value="ADC synthase"/>
    <property type="match status" value="1"/>
</dbReference>
<evidence type="ECO:0000256" key="5">
    <source>
        <dbReference type="ARBA" id="ARBA00023239"/>
    </source>
</evidence>
<organism evidence="10 11">
    <name type="scientific">Alteromonas arenosi</name>
    <dbReference type="NCBI Taxonomy" id="3055817"/>
    <lineage>
        <taxon>Bacteria</taxon>
        <taxon>Pseudomonadati</taxon>
        <taxon>Pseudomonadota</taxon>
        <taxon>Gammaproteobacteria</taxon>
        <taxon>Alteromonadales</taxon>
        <taxon>Alteromonadaceae</taxon>
        <taxon>Alteromonas/Salinimonas group</taxon>
        <taxon>Alteromonas</taxon>
    </lineage>
</organism>
<sequence>MSLTELGTSIGKVESICQTANYVSDPLIAFEHLCRTNDCAMLLESAEIESKDNLKSLVLVDAAMRIECNENTVNCEALSDNGEHLLQLIQQSCPKTIECSKTGDNALLLTCSADKHFADEDQRLKLPSVFDGLRIILNNITAIRDIPHAVFLGGAFAYDLLATFEQLPAVKPSNNHCPDYVFYVAESLLRIDHQQRTTDIIGSVFSGPNVANAYLRVSQRVETLKAQLNELPDSLPNIQHQGVAAELEVDKSDAEFIDDVVGLKEHILAGDIFQVVPSRTFSLPCPSPIHAYAKLRQQNPSPYMFYLKDRDFSMFGASPESALKYSTATNIVEIYPIAGTRPRGKRPDGRLDPDLDSRIELNLREDHKEKSEHIMLVDLARNDVARVSRPGTRYVKDLLKVDRYSHVMHLVSRVVGELRDDLDALHAYQACMNMGTLVGAPKVSAATLIRGVEKQRRGSYGGAVGYLNGRGDMDSCIVIRSAFVSNGTAYIQAGAGVVHDSEPQSEADETRGKAQAVINAILTSQNFTGEAV</sequence>
<dbReference type="GO" id="GO:0004049">
    <property type="term" value="F:anthranilate synthase activity"/>
    <property type="evidence" value="ECO:0007669"/>
    <property type="project" value="UniProtKB-EC"/>
</dbReference>
<dbReference type="InterPro" id="IPR019999">
    <property type="entry name" value="Anth_synth_I-like"/>
</dbReference>
<evidence type="ECO:0000256" key="4">
    <source>
        <dbReference type="ARBA" id="ARBA00022842"/>
    </source>
</evidence>
<evidence type="ECO:0000256" key="1">
    <source>
        <dbReference type="ARBA" id="ARBA00001946"/>
    </source>
</evidence>
<comment type="similarity">
    <text evidence="2 7">Belongs to the anthranilate synthase component I family.</text>
</comment>
<evidence type="ECO:0000256" key="6">
    <source>
        <dbReference type="ARBA" id="ARBA00047683"/>
    </source>
</evidence>
<comment type="catalytic activity">
    <reaction evidence="6 7">
        <text>chorismate + L-glutamine = anthranilate + pyruvate + L-glutamate + H(+)</text>
        <dbReference type="Rhea" id="RHEA:21732"/>
        <dbReference type="ChEBI" id="CHEBI:15361"/>
        <dbReference type="ChEBI" id="CHEBI:15378"/>
        <dbReference type="ChEBI" id="CHEBI:16567"/>
        <dbReference type="ChEBI" id="CHEBI:29748"/>
        <dbReference type="ChEBI" id="CHEBI:29985"/>
        <dbReference type="ChEBI" id="CHEBI:58359"/>
        <dbReference type="EC" id="4.1.3.27"/>
    </reaction>
</comment>
<dbReference type="PRINTS" id="PR00095">
    <property type="entry name" value="ANTSNTHASEI"/>
</dbReference>
<evidence type="ECO:0000256" key="7">
    <source>
        <dbReference type="PIRNR" id="PIRNR001373"/>
    </source>
</evidence>
<evidence type="ECO:0000256" key="3">
    <source>
        <dbReference type="ARBA" id="ARBA00022723"/>
    </source>
</evidence>
<dbReference type="RefSeq" id="WP_289364042.1">
    <property type="nucleotide sequence ID" value="NZ_JAUCBP010000006.1"/>
</dbReference>
<dbReference type="NCBIfam" id="TIGR00565">
    <property type="entry name" value="trpE_proteo"/>
    <property type="match status" value="1"/>
</dbReference>
<comment type="cofactor">
    <cofactor evidence="1">
        <name>Mg(2+)</name>
        <dbReference type="ChEBI" id="CHEBI:18420"/>
    </cofactor>
</comment>
<keyword evidence="7" id="KW-0028">Amino-acid biosynthesis</keyword>
<dbReference type="PANTHER" id="PTHR11236:SF49">
    <property type="entry name" value="ANTHRANILATE SYNTHASE COMPONENT 1"/>
    <property type="match status" value="1"/>
</dbReference>
<keyword evidence="7" id="KW-0822">Tryptophan biosynthesis</keyword>
<dbReference type="InterPro" id="IPR005257">
    <property type="entry name" value="Anth_synth_I_TrpE"/>
</dbReference>
<accession>A0ABT7SV37</accession>
<keyword evidence="7" id="KW-0057">Aromatic amino acid biosynthesis</keyword>
<dbReference type="InterPro" id="IPR006805">
    <property type="entry name" value="Anth_synth_I_N"/>
</dbReference>
<dbReference type="PANTHER" id="PTHR11236">
    <property type="entry name" value="AMINOBENZOATE/ANTHRANILATE SYNTHASE"/>
    <property type="match status" value="1"/>
</dbReference>
<comment type="pathway">
    <text evidence="7">Amino-acid biosynthesis; L-tryptophan biosynthesis; L-tryptophan from chorismate: step 1/5.</text>
</comment>